<organism evidence="11 12">
    <name type="scientific">Dibothriocephalus latus</name>
    <name type="common">Fish tapeworm</name>
    <name type="synonym">Diphyllobothrium latum</name>
    <dbReference type="NCBI Taxonomy" id="60516"/>
    <lineage>
        <taxon>Eukaryota</taxon>
        <taxon>Metazoa</taxon>
        <taxon>Spiralia</taxon>
        <taxon>Lophotrochozoa</taxon>
        <taxon>Platyhelminthes</taxon>
        <taxon>Cestoda</taxon>
        <taxon>Eucestoda</taxon>
        <taxon>Diphyllobothriidea</taxon>
        <taxon>Diphyllobothriidae</taxon>
        <taxon>Dibothriocephalus</taxon>
    </lineage>
</organism>
<accession>A0A3P7M279</accession>
<evidence type="ECO:0000256" key="1">
    <source>
        <dbReference type="ARBA" id="ARBA00004141"/>
    </source>
</evidence>
<proteinExistence type="inferred from homology"/>
<keyword evidence="5" id="KW-0677">Repeat</keyword>
<dbReference type="GO" id="GO:0016020">
    <property type="term" value="C:membrane"/>
    <property type="evidence" value="ECO:0007669"/>
    <property type="project" value="UniProtKB-SubCell"/>
</dbReference>
<gene>
    <name evidence="11" type="ORF">DILT_LOCUS12189</name>
</gene>
<dbReference type="InterPro" id="IPR023395">
    <property type="entry name" value="MCP_dom_sf"/>
</dbReference>
<evidence type="ECO:0000256" key="6">
    <source>
        <dbReference type="ARBA" id="ARBA00022989"/>
    </source>
</evidence>
<evidence type="ECO:0000256" key="2">
    <source>
        <dbReference type="ARBA" id="ARBA00006375"/>
    </source>
</evidence>
<keyword evidence="6 10" id="KW-1133">Transmembrane helix</keyword>
<dbReference type="GO" id="GO:0055085">
    <property type="term" value="P:transmembrane transport"/>
    <property type="evidence" value="ECO:0007669"/>
    <property type="project" value="InterPro"/>
</dbReference>
<keyword evidence="7 8" id="KW-0472">Membrane</keyword>
<evidence type="ECO:0000256" key="7">
    <source>
        <dbReference type="ARBA" id="ARBA00023136"/>
    </source>
</evidence>
<evidence type="ECO:0000256" key="9">
    <source>
        <dbReference type="RuleBase" id="RU000488"/>
    </source>
</evidence>
<dbReference type="AlphaFoldDB" id="A0A3P7M279"/>
<evidence type="ECO:0000313" key="12">
    <source>
        <dbReference type="Proteomes" id="UP000281553"/>
    </source>
</evidence>
<dbReference type="SUPFAM" id="SSF103506">
    <property type="entry name" value="Mitochondrial carrier"/>
    <property type="match status" value="1"/>
</dbReference>
<sequence>MKKTEYLGYAFLSGSLVLSMTNPIWVVKTRMCLQYETLATQRVPTLTTWGNLVSLWRLEGIKGLYRGFLPALINMSNGAIQFLSPVEYLTMATISKFFADFLDLPFYISIMQTGV</sequence>
<dbReference type="OrthoDB" id="428293at2759"/>
<dbReference type="Gene3D" id="1.50.40.10">
    <property type="entry name" value="Mitochondrial carrier domain"/>
    <property type="match status" value="1"/>
</dbReference>
<evidence type="ECO:0000256" key="3">
    <source>
        <dbReference type="ARBA" id="ARBA00022448"/>
    </source>
</evidence>
<dbReference type="Proteomes" id="UP000281553">
    <property type="component" value="Unassembled WGS sequence"/>
</dbReference>
<keyword evidence="12" id="KW-1185">Reference proteome</keyword>
<dbReference type="PROSITE" id="PS50920">
    <property type="entry name" value="SOLCAR"/>
    <property type="match status" value="1"/>
</dbReference>
<comment type="subcellular location">
    <subcellularLocation>
        <location evidence="1">Membrane</location>
        <topology evidence="1">Multi-pass membrane protein</topology>
    </subcellularLocation>
</comment>
<dbReference type="InterPro" id="IPR018108">
    <property type="entry name" value="MCP_transmembrane"/>
</dbReference>
<dbReference type="Pfam" id="PF00153">
    <property type="entry name" value="Mito_carr"/>
    <property type="match status" value="1"/>
</dbReference>
<reference evidence="11 12" key="1">
    <citation type="submission" date="2018-11" db="EMBL/GenBank/DDBJ databases">
        <authorList>
            <consortium name="Pathogen Informatics"/>
        </authorList>
    </citation>
    <scope>NUCLEOTIDE SEQUENCE [LARGE SCALE GENOMIC DNA]</scope>
</reference>
<protein>
    <submittedName>
        <fullName evidence="11">Uncharacterized protein</fullName>
    </submittedName>
</protein>
<keyword evidence="4 8" id="KW-0812">Transmembrane</keyword>
<dbReference type="InterPro" id="IPR044712">
    <property type="entry name" value="SLC25A32-like"/>
</dbReference>
<feature type="transmembrane region" description="Helical" evidence="10">
    <location>
        <begin position="6"/>
        <end position="27"/>
    </location>
</feature>
<dbReference type="GO" id="GO:0006862">
    <property type="term" value="P:nucleotide transport"/>
    <property type="evidence" value="ECO:0007669"/>
    <property type="project" value="InterPro"/>
</dbReference>
<feature type="repeat" description="Solcar" evidence="8">
    <location>
        <begin position="1"/>
        <end position="92"/>
    </location>
</feature>
<dbReference type="PANTHER" id="PTHR45683">
    <property type="entry name" value="MITOCHONDRIAL NICOTINAMIDE ADENINE DINUCLEOTIDE TRANSPORTER 1-RELATED-RELATED"/>
    <property type="match status" value="1"/>
</dbReference>
<evidence type="ECO:0000313" key="11">
    <source>
        <dbReference type="EMBL" id="VDN16358.1"/>
    </source>
</evidence>
<dbReference type="EMBL" id="UYRU01065547">
    <property type="protein sequence ID" value="VDN16358.1"/>
    <property type="molecule type" value="Genomic_DNA"/>
</dbReference>
<keyword evidence="3 9" id="KW-0813">Transport</keyword>
<comment type="similarity">
    <text evidence="2 9">Belongs to the mitochondrial carrier (TC 2.A.29) family.</text>
</comment>
<evidence type="ECO:0000256" key="8">
    <source>
        <dbReference type="PROSITE-ProRule" id="PRU00282"/>
    </source>
</evidence>
<evidence type="ECO:0000256" key="4">
    <source>
        <dbReference type="ARBA" id="ARBA00022692"/>
    </source>
</evidence>
<evidence type="ECO:0000256" key="10">
    <source>
        <dbReference type="SAM" id="Phobius"/>
    </source>
</evidence>
<evidence type="ECO:0000256" key="5">
    <source>
        <dbReference type="ARBA" id="ARBA00022737"/>
    </source>
</evidence>
<name>A0A3P7M279_DIBLA</name>